<protein>
    <recommendedName>
        <fullName evidence="4">ADP-ribose pyrophosphatase</fullName>
        <ecNumber evidence="3">3.6.1.13</ecNumber>
    </recommendedName>
    <alternativeName>
        <fullName evidence="9">ADP-ribose diphosphatase</fullName>
    </alternativeName>
    <alternativeName>
        <fullName evidence="11">ADP-ribose phosphohydrolase</fullName>
    </alternativeName>
    <alternativeName>
        <fullName evidence="10">Adenosine diphosphoribose pyrophosphatase</fullName>
    </alternativeName>
</protein>
<sequence length="210" mass="23352">MSARDKAPPIPPFPGLDILSEETVWNGRFPLQRIRFRKRRFDGGKGGELTWELWRRGSAVAMLPYDAVRDRVALIEQFRLPAHAAGLHPIVTEVAAGLLEPDEDPEAAAHRELTEETALVATGLERIGRYILAQGGCDEVITLFAARCALPDDAATLAGLATEHEDIRLLILPAEEALAMLDDNRIENATAALCLHWLARHRARLKREWV</sequence>
<dbReference type="CDD" id="cd24155">
    <property type="entry name" value="NUDIX_ADPRase"/>
    <property type="match status" value="1"/>
</dbReference>
<feature type="domain" description="Nudix hydrolase" evidence="13">
    <location>
        <begin position="55"/>
        <end position="194"/>
    </location>
</feature>
<evidence type="ECO:0000256" key="1">
    <source>
        <dbReference type="ARBA" id="ARBA00001946"/>
    </source>
</evidence>
<evidence type="ECO:0000256" key="12">
    <source>
        <dbReference type="ARBA" id="ARBA00049546"/>
    </source>
</evidence>
<proteinExistence type="inferred from homology"/>
<comment type="cofactor">
    <cofactor evidence="1">
        <name>Mg(2+)</name>
        <dbReference type="ChEBI" id="CHEBI:18420"/>
    </cofactor>
</comment>
<dbReference type="RefSeq" id="WP_211850955.1">
    <property type="nucleotide sequence ID" value="NZ_JAAGBB010000003.1"/>
</dbReference>
<keyword evidence="6" id="KW-0378">Hydrolase</keyword>
<dbReference type="NCBIfam" id="TIGR00052">
    <property type="entry name" value="nudix-type nucleoside diphosphatase, YffH/AdpP family"/>
    <property type="match status" value="1"/>
</dbReference>
<comment type="similarity">
    <text evidence="2">Belongs to the Nudix hydrolase family. NudF subfamily.</text>
</comment>
<comment type="caution">
    <text evidence="14">The sequence shown here is derived from an EMBL/GenBank/DDBJ whole genome shotgun (WGS) entry which is preliminary data.</text>
</comment>
<evidence type="ECO:0000256" key="2">
    <source>
        <dbReference type="ARBA" id="ARBA00007482"/>
    </source>
</evidence>
<reference evidence="15" key="1">
    <citation type="journal article" date="2021" name="Syst. Appl. Microbiol.">
        <title>Roseomonas hellenica sp. nov., isolated from roots of wild-growing Alkanna tinctoria.</title>
        <authorList>
            <person name="Rat A."/>
            <person name="Naranjo H.D."/>
            <person name="Lebbe L."/>
            <person name="Cnockaert M."/>
            <person name="Krigas N."/>
            <person name="Grigoriadou K."/>
            <person name="Maloupa E."/>
            <person name="Willems A."/>
        </authorList>
    </citation>
    <scope>NUCLEOTIDE SEQUENCE [LARGE SCALE GENOMIC DNA]</scope>
    <source>
        <strain evidence="15">LMG 31523</strain>
    </source>
</reference>
<evidence type="ECO:0000256" key="11">
    <source>
        <dbReference type="ARBA" id="ARBA00033056"/>
    </source>
</evidence>
<evidence type="ECO:0000256" key="3">
    <source>
        <dbReference type="ARBA" id="ARBA00012453"/>
    </source>
</evidence>
<dbReference type="Gene3D" id="3.90.79.10">
    <property type="entry name" value="Nucleoside Triphosphate Pyrophosphohydrolase"/>
    <property type="match status" value="1"/>
</dbReference>
<keyword evidence="15" id="KW-1185">Reference proteome</keyword>
<evidence type="ECO:0000259" key="13">
    <source>
        <dbReference type="PROSITE" id="PS51462"/>
    </source>
</evidence>
<comment type="function">
    <text evidence="8">Acts on ADP-mannose and ADP-glucose as well as ADP-ribose. Prevents glycogen biosynthesis. The reaction catalyzed by this enzyme is a limiting step of the gluconeogenic process.</text>
</comment>
<evidence type="ECO:0000256" key="4">
    <source>
        <dbReference type="ARBA" id="ARBA00013297"/>
    </source>
</evidence>
<dbReference type="InterPro" id="IPR015797">
    <property type="entry name" value="NUDIX_hydrolase-like_dom_sf"/>
</dbReference>
<keyword evidence="7" id="KW-0460">Magnesium</keyword>
<dbReference type="EC" id="3.6.1.13" evidence="3"/>
<name>A0ABS5ESU0_9PROT</name>
<evidence type="ECO:0000256" key="6">
    <source>
        <dbReference type="ARBA" id="ARBA00022801"/>
    </source>
</evidence>
<evidence type="ECO:0000256" key="9">
    <source>
        <dbReference type="ARBA" id="ARBA00030162"/>
    </source>
</evidence>
<dbReference type="Pfam" id="PF00293">
    <property type="entry name" value="NUDIX"/>
    <property type="match status" value="1"/>
</dbReference>
<dbReference type="Proteomes" id="UP001196870">
    <property type="component" value="Unassembled WGS sequence"/>
</dbReference>
<dbReference type="InterPro" id="IPR004385">
    <property type="entry name" value="NDP_pyrophosphatase"/>
</dbReference>
<comment type="catalytic activity">
    <reaction evidence="12">
        <text>ADP-D-ribose + H2O = D-ribose 5-phosphate + AMP + 2 H(+)</text>
        <dbReference type="Rhea" id="RHEA:10412"/>
        <dbReference type="ChEBI" id="CHEBI:15377"/>
        <dbReference type="ChEBI" id="CHEBI:15378"/>
        <dbReference type="ChEBI" id="CHEBI:57967"/>
        <dbReference type="ChEBI" id="CHEBI:78346"/>
        <dbReference type="ChEBI" id="CHEBI:456215"/>
        <dbReference type="EC" id="3.6.1.13"/>
    </reaction>
</comment>
<dbReference type="PROSITE" id="PS51462">
    <property type="entry name" value="NUDIX"/>
    <property type="match status" value="1"/>
</dbReference>
<evidence type="ECO:0000313" key="15">
    <source>
        <dbReference type="Proteomes" id="UP001196870"/>
    </source>
</evidence>
<evidence type="ECO:0000256" key="8">
    <source>
        <dbReference type="ARBA" id="ARBA00025164"/>
    </source>
</evidence>
<dbReference type="PANTHER" id="PTHR11839:SF5">
    <property type="entry name" value="ADP-RIBOSE PYROPHOSPHATASE"/>
    <property type="match status" value="1"/>
</dbReference>
<evidence type="ECO:0000256" key="5">
    <source>
        <dbReference type="ARBA" id="ARBA00022723"/>
    </source>
</evidence>
<dbReference type="EMBL" id="JAAGBB010000003">
    <property type="protein sequence ID" value="MBR0663361.1"/>
    <property type="molecule type" value="Genomic_DNA"/>
</dbReference>
<gene>
    <name evidence="14" type="ORF">GXW71_03235</name>
</gene>
<accession>A0ABS5ESU0</accession>
<organism evidence="14 15">
    <name type="scientific">Plastoroseomonas hellenica</name>
    <dbReference type="NCBI Taxonomy" id="2687306"/>
    <lineage>
        <taxon>Bacteria</taxon>
        <taxon>Pseudomonadati</taxon>
        <taxon>Pseudomonadota</taxon>
        <taxon>Alphaproteobacteria</taxon>
        <taxon>Acetobacterales</taxon>
        <taxon>Acetobacteraceae</taxon>
        <taxon>Plastoroseomonas</taxon>
    </lineage>
</organism>
<evidence type="ECO:0000256" key="10">
    <source>
        <dbReference type="ARBA" id="ARBA00030308"/>
    </source>
</evidence>
<dbReference type="SUPFAM" id="SSF55811">
    <property type="entry name" value="Nudix"/>
    <property type="match status" value="1"/>
</dbReference>
<keyword evidence="5" id="KW-0479">Metal-binding</keyword>
<dbReference type="InterPro" id="IPR000086">
    <property type="entry name" value="NUDIX_hydrolase_dom"/>
</dbReference>
<evidence type="ECO:0000313" key="14">
    <source>
        <dbReference type="EMBL" id="MBR0663361.1"/>
    </source>
</evidence>
<evidence type="ECO:0000256" key="7">
    <source>
        <dbReference type="ARBA" id="ARBA00022842"/>
    </source>
</evidence>
<dbReference type="PANTHER" id="PTHR11839">
    <property type="entry name" value="UDP/ADP-SUGAR PYROPHOSPHATASE"/>
    <property type="match status" value="1"/>
</dbReference>